<feature type="transmembrane region" description="Helical" evidence="9">
    <location>
        <begin position="525"/>
        <end position="547"/>
    </location>
</feature>
<dbReference type="GO" id="GO:0004930">
    <property type="term" value="F:G protein-coupled receptor activity"/>
    <property type="evidence" value="ECO:0007669"/>
    <property type="project" value="InterPro"/>
</dbReference>
<feature type="transmembrane region" description="Helical" evidence="9">
    <location>
        <begin position="347"/>
        <end position="368"/>
    </location>
</feature>
<dbReference type="OMA" id="MFHESID"/>
<feature type="domain" description="G-protein coupled receptors family 2 profile 2" evidence="11">
    <location>
        <begin position="310"/>
        <end position="549"/>
    </location>
</feature>
<evidence type="ECO:0000313" key="13">
    <source>
        <dbReference type="RefSeq" id="XP_022104583.1"/>
    </source>
</evidence>
<dbReference type="KEGG" id="aplc:110986736"/>
<dbReference type="PRINTS" id="PR00249">
    <property type="entry name" value="GPCRSECRETIN"/>
</dbReference>
<evidence type="ECO:0000256" key="5">
    <source>
        <dbReference type="ARBA" id="ARBA00023136"/>
    </source>
</evidence>
<evidence type="ECO:0000256" key="6">
    <source>
        <dbReference type="ARBA" id="ARBA00023157"/>
    </source>
</evidence>
<keyword evidence="6" id="KW-1015">Disulfide bond</keyword>
<feature type="transmembrane region" description="Helical" evidence="9">
    <location>
        <begin position="417"/>
        <end position="435"/>
    </location>
</feature>
<dbReference type="GO" id="GO:0005886">
    <property type="term" value="C:plasma membrane"/>
    <property type="evidence" value="ECO:0007669"/>
    <property type="project" value="TreeGrafter"/>
</dbReference>
<sequence>MESEDDQGESTLTPVSALSPDLSSTKPSTAPLKDVVTTVIPSTQSLLAKTEVTTNWQSTVPIIRSLSTSSTDPSSAPWSTPRGKAMVPTAGPTKESDYAIMDKRARELIRHCRKNGSRENITLTKSESLSCNVCSLASISAPHRTKVGPGGFELLLPCKALKGRIGALAVVRSSDLANTTSLPLSVSEFSSDTGLDASRANDLHVILVTDVVSIVLALQDTGAELFSFQDNPIELQLQHNQVITGKRACTFWKITNNETNEGVWSSEGCTVAKESANSTTCSCNHLTSFAVLMQLNPNEESLSPGDEKALNILSILGGSLSIACLTLTLVIYAVLKMYKTERGMVHANLSVALLVSQLIFLTGIDARVSNKTTCKAVAVLLHYFLLASFSWMLIEGALLLVSARFAFHREVRRWKPLLAGWGTPAPLLVITLVSAEDSYGTENKCWLSGESTWAFIAPVIFVMVVNVVFLIGILEALLKLQAVKRKSEVAKIRIFTRALLIVQPVMGFTWLFGLGINASGDFKLVFYYLFVILNSSQGVFVFVLHCLNTEEVQQAFGRIRRRFASPVKPHASTDVKMISTRGGNTEIKHLEVTENIPEDDMKLAWM</sequence>
<keyword evidence="3 9" id="KW-0812">Transmembrane</keyword>
<evidence type="ECO:0000259" key="11">
    <source>
        <dbReference type="PROSITE" id="PS50261"/>
    </source>
</evidence>
<feature type="domain" description="GAIN-B" evidence="10">
    <location>
        <begin position="119"/>
        <end position="299"/>
    </location>
</feature>
<evidence type="ECO:0000256" key="1">
    <source>
        <dbReference type="ARBA" id="ARBA00004141"/>
    </source>
</evidence>
<keyword evidence="7" id="KW-0325">Glycoprotein</keyword>
<evidence type="ECO:0000256" key="8">
    <source>
        <dbReference type="SAM" id="MobiDB-lite"/>
    </source>
</evidence>
<dbReference type="Proteomes" id="UP000694845">
    <property type="component" value="Unplaced"/>
</dbReference>
<evidence type="ECO:0000256" key="4">
    <source>
        <dbReference type="ARBA" id="ARBA00022989"/>
    </source>
</evidence>
<keyword evidence="5 9" id="KW-0472">Membrane</keyword>
<dbReference type="RefSeq" id="XP_022104583.1">
    <property type="nucleotide sequence ID" value="XM_022248891.1"/>
</dbReference>
<evidence type="ECO:0000313" key="12">
    <source>
        <dbReference type="Proteomes" id="UP000694845"/>
    </source>
</evidence>
<dbReference type="PANTHER" id="PTHR12011:SF471">
    <property type="entry name" value="G-PROTEIN COUPLED RECEPTORS FAMILY 2 PROFILE 2 DOMAIN-CONTAINING PROTEIN"/>
    <property type="match status" value="1"/>
</dbReference>
<evidence type="ECO:0000256" key="2">
    <source>
        <dbReference type="ARBA" id="ARBA00007343"/>
    </source>
</evidence>
<proteinExistence type="inferred from homology"/>
<gene>
    <name evidence="13" type="primary">LOC110986736</name>
</gene>
<evidence type="ECO:0000256" key="9">
    <source>
        <dbReference type="SAM" id="Phobius"/>
    </source>
</evidence>
<feature type="transmembrane region" description="Helical" evidence="9">
    <location>
        <begin position="498"/>
        <end position="519"/>
    </location>
</feature>
<feature type="transmembrane region" description="Helical" evidence="9">
    <location>
        <begin position="455"/>
        <end position="478"/>
    </location>
</feature>
<dbReference type="SMART" id="SM00303">
    <property type="entry name" value="GPS"/>
    <property type="match status" value="1"/>
</dbReference>
<comment type="similarity">
    <text evidence="2">Belongs to the G-protein coupled receptor 2 family. Adhesion G-protein coupled receptor (ADGR) subfamily.</text>
</comment>
<keyword evidence="12" id="KW-1185">Reference proteome</keyword>
<dbReference type="Pfam" id="PF01825">
    <property type="entry name" value="GPS"/>
    <property type="match status" value="1"/>
</dbReference>
<protein>
    <submittedName>
        <fullName evidence="13">Adhesion G-protein coupled receptor D1-like</fullName>
    </submittedName>
</protein>
<dbReference type="SUPFAM" id="SSF81321">
    <property type="entry name" value="Family A G protein-coupled receptor-like"/>
    <property type="match status" value="1"/>
</dbReference>
<dbReference type="Gene3D" id="1.20.1070.10">
    <property type="entry name" value="Rhodopsin 7-helix transmembrane proteins"/>
    <property type="match status" value="1"/>
</dbReference>
<feature type="transmembrane region" description="Helical" evidence="9">
    <location>
        <begin position="312"/>
        <end position="335"/>
    </location>
</feature>
<dbReference type="GO" id="GO:0007189">
    <property type="term" value="P:adenylate cyclase-activating G protein-coupled receptor signaling pathway"/>
    <property type="evidence" value="ECO:0007669"/>
    <property type="project" value="TreeGrafter"/>
</dbReference>
<dbReference type="FunFam" id="1.20.1070.10:FF:000058">
    <property type="entry name" value="Adhesion G protein-coupled receptor F5"/>
    <property type="match status" value="1"/>
</dbReference>
<reference evidence="13" key="1">
    <citation type="submission" date="2025-08" db="UniProtKB">
        <authorList>
            <consortium name="RefSeq"/>
        </authorList>
    </citation>
    <scope>IDENTIFICATION</scope>
</reference>
<dbReference type="GO" id="GO:0007166">
    <property type="term" value="P:cell surface receptor signaling pathway"/>
    <property type="evidence" value="ECO:0007669"/>
    <property type="project" value="InterPro"/>
</dbReference>
<feature type="region of interest" description="Disordered" evidence="8">
    <location>
        <begin position="66"/>
        <end position="93"/>
    </location>
</feature>
<dbReference type="PROSITE" id="PS50261">
    <property type="entry name" value="G_PROTEIN_RECEP_F2_4"/>
    <property type="match status" value="1"/>
</dbReference>
<comment type="subcellular location">
    <subcellularLocation>
        <location evidence="1">Membrane</location>
        <topology evidence="1">Multi-pass membrane protein</topology>
    </subcellularLocation>
</comment>
<feature type="compositionally biased region" description="Low complexity" evidence="8">
    <location>
        <begin position="66"/>
        <end position="81"/>
    </location>
</feature>
<evidence type="ECO:0000256" key="7">
    <source>
        <dbReference type="ARBA" id="ARBA00023180"/>
    </source>
</evidence>
<dbReference type="InterPro" id="IPR000203">
    <property type="entry name" value="GPS"/>
</dbReference>
<dbReference type="InterPro" id="IPR057244">
    <property type="entry name" value="GAIN_B"/>
</dbReference>
<organism evidence="12 13">
    <name type="scientific">Acanthaster planci</name>
    <name type="common">Crown-of-thorns starfish</name>
    <dbReference type="NCBI Taxonomy" id="133434"/>
    <lineage>
        <taxon>Eukaryota</taxon>
        <taxon>Metazoa</taxon>
        <taxon>Echinodermata</taxon>
        <taxon>Eleutherozoa</taxon>
        <taxon>Asterozoa</taxon>
        <taxon>Asteroidea</taxon>
        <taxon>Valvatacea</taxon>
        <taxon>Valvatida</taxon>
        <taxon>Acanthasteridae</taxon>
        <taxon>Acanthaster</taxon>
    </lineage>
</organism>
<dbReference type="Gene3D" id="2.60.220.50">
    <property type="match status" value="1"/>
</dbReference>
<dbReference type="InterPro" id="IPR017981">
    <property type="entry name" value="GPCR_2-like_7TM"/>
</dbReference>
<keyword evidence="4 9" id="KW-1133">Transmembrane helix</keyword>
<dbReference type="AlphaFoldDB" id="A0A8B7ZFZ9"/>
<feature type="compositionally biased region" description="Polar residues" evidence="8">
    <location>
        <begin position="9"/>
        <end position="28"/>
    </location>
</feature>
<dbReference type="OrthoDB" id="1100386at2759"/>
<dbReference type="GeneID" id="110986736"/>
<evidence type="ECO:0000259" key="10">
    <source>
        <dbReference type="PROSITE" id="PS50221"/>
    </source>
</evidence>
<feature type="region of interest" description="Disordered" evidence="8">
    <location>
        <begin position="1"/>
        <end position="29"/>
    </location>
</feature>
<accession>A0A8B7ZFZ9</accession>
<dbReference type="Pfam" id="PF00002">
    <property type="entry name" value="7tm_2"/>
    <property type="match status" value="1"/>
</dbReference>
<dbReference type="PROSITE" id="PS50221">
    <property type="entry name" value="GAIN_B"/>
    <property type="match status" value="1"/>
</dbReference>
<evidence type="ECO:0000256" key="3">
    <source>
        <dbReference type="ARBA" id="ARBA00022692"/>
    </source>
</evidence>
<dbReference type="InterPro" id="IPR000832">
    <property type="entry name" value="GPCR_2_secretin-like"/>
</dbReference>
<dbReference type="InterPro" id="IPR046338">
    <property type="entry name" value="GAIN_dom_sf"/>
</dbReference>
<feature type="transmembrane region" description="Helical" evidence="9">
    <location>
        <begin position="380"/>
        <end position="405"/>
    </location>
</feature>
<dbReference type="PANTHER" id="PTHR12011">
    <property type="entry name" value="ADHESION G-PROTEIN COUPLED RECEPTOR"/>
    <property type="match status" value="1"/>
</dbReference>
<name>A0A8B7ZFZ9_ACAPL</name>